<comment type="caution">
    <text evidence="2">The sequence shown here is derived from an EMBL/GenBank/DDBJ whole genome shotgun (WGS) entry which is preliminary data.</text>
</comment>
<proteinExistence type="predicted"/>
<feature type="domain" description="AB hydrolase-1" evidence="1">
    <location>
        <begin position="55"/>
        <end position="346"/>
    </location>
</feature>
<dbReference type="InterPro" id="IPR029058">
    <property type="entry name" value="AB_hydrolase_fold"/>
</dbReference>
<evidence type="ECO:0000313" key="3">
    <source>
        <dbReference type="Proteomes" id="UP000223968"/>
    </source>
</evidence>
<sequence>MAVASTPTGETPCTRTYFYAGGKYVSDGKGGHSFEDQIYVEQLSPIKGSTKPYPLVFIHGFAQTGTNWLNKPDGGRGWASYFLSEGYEVYIIDQTSRGRSPWLPGSDDTIIKWTSEQAEELLTATEKYNKWPQAKLHTQWPGTGLRGDEIFDAYFASTVQSRGSDAYQQTTVQSAGAALLDRIGQPVILITHSQAGALGWLVADARPKLVHSIVALEPSGPPFENAVLGQGPARPWGLTDVPLTYFPPVSNPQTDLVKKIVPPDSSDKFRCIYQAESPPPRQLINLANIKVLVVTAEASYHAMYDYCTAAYLRQAGVSVDELALGKAGIHGNGHMLFLEKNSDEIAFKVQEWIEK</sequence>
<evidence type="ECO:0000259" key="1">
    <source>
        <dbReference type="Pfam" id="PF12697"/>
    </source>
</evidence>
<dbReference type="AlphaFoldDB" id="A0A2B7WLH6"/>
<accession>A0A2B7WLH6</accession>
<dbReference type="SUPFAM" id="SSF53474">
    <property type="entry name" value="alpha/beta-Hydrolases"/>
    <property type="match status" value="1"/>
</dbReference>
<dbReference type="EMBL" id="PDNB01000247">
    <property type="protein sequence ID" value="PGG97472.1"/>
    <property type="molecule type" value="Genomic_DNA"/>
</dbReference>
<dbReference type="PANTHER" id="PTHR43194">
    <property type="entry name" value="HYDROLASE ALPHA/BETA FOLD FAMILY"/>
    <property type="match status" value="1"/>
</dbReference>
<keyword evidence="3" id="KW-1185">Reference proteome</keyword>
<name>A0A2B7WLH6_9EURO</name>
<dbReference type="Pfam" id="PF12697">
    <property type="entry name" value="Abhydrolase_6"/>
    <property type="match status" value="1"/>
</dbReference>
<protein>
    <recommendedName>
        <fullName evidence="1">AB hydrolase-1 domain-containing protein</fullName>
    </recommendedName>
</protein>
<evidence type="ECO:0000313" key="2">
    <source>
        <dbReference type="EMBL" id="PGG97472.1"/>
    </source>
</evidence>
<reference evidence="2 3" key="1">
    <citation type="submission" date="2017-10" db="EMBL/GenBank/DDBJ databases">
        <title>Comparative genomics in systemic dimorphic fungi from Ajellomycetaceae.</title>
        <authorList>
            <person name="Munoz J.F."/>
            <person name="Mcewen J.G."/>
            <person name="Clay O.K."/>
            <person name="Cuomo C.A."/>
        </authorList>
    </citation>
    <scope>NUCLEOTIDE SEQUENCE [LARGE SCALE GENOMIC DNA]</scope>
    <source>
        <strain evidence="2 3">UAMH5409</strain>
    </source>
</reference>
<dbReference type="CDD" id="cd12809">
    <property type="entry name" value="Esterase_713_like-2"/>
    <property type="match status" value="1"/>
</dbReference>
<dbReference type="Gene3D" id="3.40.50.1820">
    <property type="entry name" value="alpha/beta hydrolase"/>
    <property type="match status" value="1"/>
</dbReference>
<organism evidence="2 3">
    <name type="scientific">Helicocarpus griseus UAMH5409</name>
    <dbReference type="NCBI Taxonomy" id="1447875"/>
    <lineage>
        <taxon>Eukaryota</taxon>
        <taxon>Fungi</taxon>
        <taxon>Dikarya</taxon>
        <taxon>Ascomycota</taxon>
        <taxon>Pezizomycotina</taxon>
        <taxon>Eurotiomycetes</taxon>
        <taxon>Eurotiomycetidae</taxon>
        <taxon>Onygenales</taxon>
        <taxon>Ajellomycetaceae</taxon>
        <taxon>Helicocarpus</taxon>
    </lineage>
</organism>
<dbReference type="InterPro" id="IPR050228">
    <property type="entry name" value="Carboxylesterase_BioH"/>
</dbReference>
<dbReference type="Proteomes" id="UP000223968">
    <property type="component" value="Unassembled WGS sequence"/>
</dbReference>
<dbReference type="OrthoDB" id="9978720at2759"/>
<gene>
    <name evidence="2" type="ORF">AJ79_09192</name>
</gene>
<dbReference type="STRING" id="1447875.A0A2B7WLH6"/>
<dbReference type="InterPro" id="IPR000073">
    <property type="entry name" value="AB_hydrolase_1"/>
</dbReference>
<dbReference type="PANTHER" id="PTHR43194:SF4">
    <property type="entry name" value="AB HYDROLASE-1 DOMAIN-CONTAINING PROTEIN"/>
    <property type="match status" value="1"/>
</dbReference>